<evidence type="ECO:0000256" key="4">
    <source>
        <dbReference type="ARBA" id="ARBA00049194"/>
    </source>
</evidence>
<dbReference type="HOGENOM" id="CLU_005391_0_1_1"/>
<accession>A0A0D2DSR3</accession>
<protein>
    <recommendedName>
        <fullName evidence="3">aldehyde dehydrogenase (NAD(+))</fullName>
        <ecNumber evidence="3">1.2.1.3</ecNumber>
    </recommendedName>
</protein>
<evidence type="ECO:0000256" key="2">
    <source>
        <dbReference type="ARBA" id="ARBA00023002"/>
    </source>
</evidence>
<dbReference type="FunFam" id="3.40.309.10:FF:000012">
    <property type="entry name" value="Betaine aldehyde dehydrogenase"/>
    <property type="match status" value="1"/>
</dbReference>
<comment type="catalytic activity">
    <reaction evidence="4">
        <text>an aldehyde + NAD(+) + H2O = a carboxylate + NADH + 2 H(+)</text>
        <dbReference type="Rhea" id="RHEA:16185"/>
        <dbReference type="ChEBI" id="CHEBI:15377"/>
        <dbReference type="ChEBI" id="CHEBI:15378"/>
        <dbReference type="ChEBI" id="CHEBI:17478"/>
        <dbReference type="ChEBI" id="CHEBI:29067"/>
        <dbReference type="ChEBI" id="CHEBI:57540"/>
        <dbReference type="ChEBI" id="CHEBI:57945"/>
        <dbReference type="EC" id="1.2.1.3"/>
    </reaction>
</comment>
<name>A0A0D2DSR3_9EURO</name>
<keyword evidence="2 6" id="KW-0560">Oxidoreductase</keyword>
<dbReference type="Gene3D" id="3.40.309.10">
    <property type="entry name" value="Aldehyde Dehydrogenase, Chain A, domain 2"/>
    <property type="match status" value="1"/>
</dbReference>
<evidence type="ECO:0000256" key="6">
    <source>
        <dbReference type="RuleBase" id="RU003345"/>
    </source>
</evidence>
<evidence type="ECO:0000256" key="3">
    <source>
        <dbReference type="ARBA" id="ARBA00024226"/>
    </source>
</evidence>
<feature type="active site" evidence="5">
    <location>
        <position position="257"/>
    </location>
</feature>
<dbReference type="SUPFAM" id="SSF53720">
    <property type="entry name" value="ALDH-like"/>
    <property type="match status" value="1"/>
</dbReference>
<dbReference type="PROSITE" id="PS00687">
    <property type="entry name" value="ALDEHYDE_DEHYDR_GLU"/>
    <property type="match status" value="1"/>
</dbReference>
<dbReference type="GO" id="GO:0004029">
    <property type="term" value="F:aldehyde dehydrogenase (NAD+) activity"/>
    <property type="evidence" value="ECO:0007669"/>
    <property type="project" value="UniProtKB-EC"/>
</dbReference>
<dbReference type="FunFam" id="3.40.605.10:FF:000026">
    <property type="entry name" value="Aldehyde dehydrogenase, putative"/>
    <property type="match status" value="1"/>
</dbReference>
<dbReference type="PANTHER" id="PTHR11699">
    <property type="entry name" value="ALDEHYDE DEHYDROGENASE-RELATED"/>
    <property type="match status" value="1"/>
</dbReference>
<dbReference type="InterPro" id="IPR016161">
    <property type="entry name" value="Ald_DH/histidinol_DH"/>
</dbReference>
<sequence length="488" mass="51921">MALSSGQFNNKLYINGDFVPSQGSERITLTNPWDESIVAKDVHVANSADVDAAVAASIAAAKKGPWKNFSGAQRAAAMLKFADLVEQNIDRLAHLESLPTGRPISMIKGFDLPHMVSVYRYYAGWADKIAGKTFPEDGGSYRIVRYEPVGVCAGISSWNATFLYVGWKIAPALATGCTFIFKGSEKSPLGILGLAPLYKEAGFPDGVVQILTGGRETGAFLASHPDIAKISFTGSVAGGRAVQQAAAKSNLKRVTLELGGKSPAIVFSDAPLEVAVGSIGQGFLFNSGQVCIATSRVLVQEDFAPKFIEAVKQQFEAVNKAMGPNPLEPTTTHGPVVDKAQYERVMGYIDIGKGDAELVTGGSRKGDKGFIVEPTLFLNPKQGSRIWKEEIFGPVLSIKTFKTEEEAIELANDTSYGLAAGIYTTNLSRGLRVASALESGGIGINGPYMPDVQVPFGGMKQSGTGRELGEEGLKAYLEPKTIRINMAA</sequence>
<dbReference type="InterPro" id="IPR016163">
    <property type="entry name" value="Ald_DH_C"/>
</dbReference>
<keyword evidence="9" id="KW-1185">Reference proteome</keyword>
<dbReference type="Pfam" id="PF00171">
    <property type="entry name" value="Aldedh"/>
    <property type="match status" value="1"/>
</dbReference>
<dbReference type="AlphaFoldDB" id="A0A0D2DSR3"/>
<dbReference type="EMBL" id="KN846960">
    <property type="protein sequence ID" value="KIW65212.1"/>
    <property type="molecule type" value="Genomic_DNA"/>
</dbReference>
<dbReference type="InterPro" id="IPR016160">
    <property type="entry name" value="Ald_DH_CS_CYS"/>
</dbReference>
<dbReference type="FunFam" id="3.40.605.10:FF:000007">
    <property type="entry name" value="NAD/NADP-dependent betaine aldehyde dehydrogenase"/>
    <property type="match status" value="1"/>
</dbReference>
<evidence type="ECO:0000313" key="9">
    <source>
        <dbReference type="Proteomes" id="UP000054266"/>
    </source>
</evidence>
<feature type="domain" description="Aldehyde dehydrogenase" evidence="7">
    <location>
        <begin position="18"/>
        <end position="482"/>
    </location>
</feature>
<dbReference type="STRING" id="5601.A0A0D2DSR3"/>
<comment type="similarity">
    <text evidence="1 6">Belongs to the aldehyde dehydrogenase family.</text>
</comment>
<evidence type="ECO:0000259" key="7">
    <source>
        <dbReference type="Pfam" id="PF00171"/>
    </source>
</evidence>
<dbReference type="EC" id="1.2.1.3" evidence="3"/>
<evidence type="ECO:0000313" key="8">
    <source>
        <dbReference type="EMBL" id="KIW65212.1"/>
    </source>
</evidence>
<proteinExistence type="inferred from homology"/>
<dbReference type="InterPro" id="IPR029510">
    <property type="entry name" value="Ald_DH_CS_GLU"/>
</dbReference>
<evidence type="ECO:0000256" key="1">
    <source>
        <dbReference type="ARBA" id="ARBA00009986"/>
    </source>
</evidence>
<dbReference type="Gene3D" id="3.40.605.10">
    <property type="entry name" value="Aldehyde Dehydrogenase, Chain A, domain 1"/>
    <property type="match status" value="1"/>
</dbReference>
<dbReference type="PROSITE" id="PS00070">
    <property type="entry name" value="ALDEHYDE_DEHYDR_CYS"/>
    <property type="match status" value="1"/>
</dbReference>
<gene>
    <name evidence="8" type="ORF">PV04_07490</name>
</gene>
<dbReference type="GO" id="GO:0046394">
    <property type="term" value="P:carboxylic acid biosynthetic process"/>
    <property type="evidence" value="ECO:0007669"/>
    <property type="project" value="UniProtKB-ARBA"/>
</dbReference>
<dbReference type="Proteomes" id="UP000054266">
    <property type="component" value="Unassembled WGS sequence"/>
</dbReference>
<dbReference type="InterPro" id="IPR015590">
    <property type="entry name" value="Aldehyde_DH_dom"/>
</dbReference>
<reference evidence="8 9" key="1">
    <citation type="submission" date="2015-01" db="EMBL/GenBank/DDBJ databases">
        <title>The Genome Sequence of Capronia semiimmersa CBS27337.</title>
        <authorList>
            <consortium name="The Broad Institute Genomics Platform"/>
            <person name="Cuomo C."/>
            <person name="de Hoog S."/>
            <person name="Gorbushina A."/>
            <person name="Stielow B."/>
            <person name="Teixiera M."/>
            <person name="Abouelleil A."/>
            <person name="Chapman S.B."/>
            <person name="Priest M."/>
            <person name="Young S.K."/>
            <person name="Wortman J."/>
            <person name="Nusbaum C."/>
            <person name="Birren B."/>
        </authorList>
    </citation>
    <scope>NUCLEOTIDE SEQUENCE [LARGE SCALE GENOMIC DNA]</scope>
    <source>
        <strain evidence="8 9">CBS 27337</strain>
    </source>
</reference>
<dbReference type="InterPro" id="IPR016162">
    <property type="entry name" value="Ald_DH_N"/>
</dbReference>
<evidence type="ECO:0000256" key="5">
    <source>
        <dbReference type="PROSITE-ProRule" id="PRU10007"/>
    </source>
</evidence>
<organism evidence="8 9">
    <name type="scientific">Phialophora macrospora</name>
    <dbReference type="NCBI Taxonomy" id="1851006"/>
    <lineage>
        <taxon>Eukaryota</taxon>
        <taxon>Fungi</taxon>
        <taxon>Dikarya</taxon>
        <taxon>Ascomycota</taxon>
        <taxon>Pezizomycotina</taxon>
        <taxon>Eurotiomycetes</taxon>
        <taxon>Chaetothyriomycetidae</taxon>
        <taxon>Chaetothyriales</taxon>
        <taxon>Herpotrichiellaceae</taxon>
        <taxon>Phialophora</taxon>
    </lineage>
</organism>